<feature type="transmembrane region" description="Helical" evidence="5">
    <location>
        <begin position="332"/>
        <end position="353"/>
    </location>
</feature>
<feature type="transmembrane region" description="Helical" evidence="5">
    <location>
        <begin position="169"/>
        <end position="190"/>
    </location>
</feature>
<sequence>MSHEAVIKYNSPRKARIASTVFFFISGFGYSAWASRIPSIQQHLHMNEAQLGTVLFAMPVGLMCTMPITGKLLGRYSSRSIMVTGALVYAIMLGLLGFVNQQWQLAIILFFFGSSRNLFNLSLNAQSVSLQSLYSKSILTAFHGVWSLAGFAGAALGYLMVLFNITPQWHLPAVCISMIASSLIFFPDTLYHRPVAVQQKKPVFSLPDKFLLKFSLICFACMACENTMYDWSGIYFEKALHTTKQGATAAFVFYMVAMTLSRFAGDKLVTRLGIKTILKYSGWFILVGLAIAVAFPYPLTAGLGFVFTGAGVSCVVPLVFSMAGKSKTMGSATALAAISTIGYLGFLVVPPLVGYVAQAAGLRVAFGIIAALGGLIVWMVGKIPNQD</sequence>
<dbReference type="InterPro" id="IPR051788">
    <property type="entry name" value="MFS_Transporter"/>
</dbReference>
<comment type="caution">
    <text evidence="6">The sequence shown here is derived from an EMBL/GenBank/DDBJ whole genome shotgun (WGS) entry which is preliminary data.</text>
</comment>
<feature type="transmembrane region" description="Helical" evidence="5">
    <location>
        <begin position="49"/>
        <end position="69"/>
    </location>
</feature>
<gene>
    <name evidence="6" type="ORF">C8P68_101135</name>
</gene>
<dbReference type="InterPro" id="IPR036259">
    <property type="entry name" value="MFS_trans_sf"/>
</dbReference>
<feature type="transmembrane region" description="Helical" evidence="5">
    <location>
        <begin position="359"/>
        <end position="381"/>
    </location>
</feature>
<dbReference type="Pfam" id="PF07690">
    <property type="entry name" value="MFS_1"/>
    <property type="match status" value="1"/>
</dbReference>
<keyword evidence="2 5" id="KW-0812">Transmembrane</keyword>
<dbReference type="InterPro" id="IPR011701">
    <property type="entry name" value="MFS"/>
</dbReference>
<reference evidence="6 7" key="1">
    <citation type="submission" date="2018-04" db="EMBL/GenBank/DDBJ databases">
        <title>Genomic Encyclopedia of Archaeal and Bacterial Type Strains, Phase II (KMG-II): from individual species to whole genera.</title>
        <authorList>
            <person name="Goeker M."/>
        </authorList>
    </citation>
    <scope>NUCLEOTIDE SEQUENCE [LARGE SCALE GENOMIC DNA]</scope>
    <source>
        <strain evidence="6 7">DSM 26809</strain>
    </source>
</reference>
<keyword evidence="7" id="KW-1185">Reference proteome</keyword>
<dbReference type="PANTHER" id="PTHR23514">
    <property type="entry name" value="BYPASS OF STOP CODON PROTEIN 6"/>
    <property type="match status" value="1"/>
</dbReference>
<keyword evidence="4 5" id="KW-0472">Membrane</keyword>
<evidence type="ECO:0000256" key="4">
    <source>
        <dbReference type="ARBA" id="ARBA00023136"/>
    </source>
</evidence>
<proteinExistence type="predicted"/>
<evidence type="ECO:0000256" key="3">
    <source>
        <dbReference type="ARBA" id="ARBA00022989"/>
    </source>
</evidence>
<dbReference type="GO" id="GO:0016020">
    <property type="term" value="C:membrane"/>
    <property type="evidence" value="ECO:0007669"/>
    <property type="project" value="UniProtKB-SubCell"/>
</dbReference>
<feature type="transmembrane region" description="Helical" evidence="5">
    <location>
        <begin position="81"/>
        <end position="99"/>
    </location>
</feature>
<name>A0A2T5JEZ3_9SPHI</name>
<dbReference type="CDD" id="cd17393">
    <property type="entry name" value="MFS_MosC_like"/>
    <property type="match status" value="1"/>
</dbReference>
<evidence type="ECO:0000256" key="2">
    <source>
        <dbReference type="ARBA" id="ARBA00022692"/>
    </source>
</evidence>
<accession>A0A2T5JEZ3</accession>
<dbReference type="AlphaFoldDB" id="A0A2T5JEZ3"/>
<comment type="subcellular location">
    <subcellularLocation>
        <location evidence="1">Membrane</location>
        <topology evidence="1">Multi-pass membrane protein</topology>
    </subcellularLocation>
</comment>
<feature type="transmembrane region" description="Helical" evidence="5">
    <location>
        <begin position="301"/>
        <end position="320"/>
    </location>
</feature>
<feature type="transmembrane region" description="Helical" evidence="5">
    <location>
        <begin position="17"/>
        <end position="37"/>
    </location>
</feature>
<feature type="transmembrane region" description="Helical" evidence="5">
    <location>
        <begin position="249"/>
        <end position="265"/>
    </location>
</feature>
<dbReference type="GO" id="GO:0022857">
    <property type="term" value="F:transmembrane transporter activity"/>
    <property type="evidence" value="ECO:0007669"/>
    <property type="project" value="InterPro"/>
</dbReference>
<evidence type="ECO:0000256" key="1">
    <source>
        <dbReference type="ARBA" id="ARBA00004141"/>
    </source>
</evidence>
<protein>
    <submittedName>
        <fullName evidence="6">Fucose permease</fullName>
    </submittedName>
</protein>
<dbReference type="EMBL" id="QAOQ01000001">
    <property type="protein sequence ID" value="PTR00906.1"/>
    <property type="molecule type" value="Genomic_DNA"/>
</dbReference>
<dbReference type="OrthoDB" id="9809599at2"/>
<evidence type="ECO:0000256" key="5">
    <source>
        <dbReference type="SAM" id="Phobius"/>
    </source>
</evidence>
<feature type="transmembrane region" description="Helical" evidence="5">
    <location>
        <begin position="277"/>
        <end position="295"/>
    </location>
</feature>
<organism evidence="6 7">
    <name type="scientific">Mucilaginibacter yixingensis</name>
    <dbReference type="NCBI Taxonomy" id="1295612"/>
    <lineage>
        <taxon>Bacteria</taxon>
        <taxon>Pseudomonadati</taxon>
        <taxon>Bacteroidota</taxon>
        <taxon>Sphingobacteriia</taxon>
        <taxon>Sphingobacteriales</taxon>
        <taxon>Sphingobacteriaceae</taxon>
        <taxon>Mucilaginibacter</taxon>
    </lineage>
</organism>
<dbReference type="Gene3D" id="1.20.1250.20">
    <property type="entry name" value="MFS general substrate transporter like domains"/>
    <property type="match status" value="2"/>
</dbReference>
<keyword evidence="3 5" id="KW-1133">Transmembrane helix</keyword>
<dbReference type="PANTHER" id="PTHR23514:SF13">
    <property type="entry name" value="INNER MEMBRANE PROTEIN YBJJ"/>
    <property type="match status" value="1"/>
</dbReference>
<dbReference type="SUPFAM" id="SSF103473">
    <property type="entry name" value="MFS general substrate transporter"/>
    <property type="match status" value="1"/>
</dbReference>
<evidence type="ECO:0000313" key="7">
    <source>
        <dbReference type="Proteomes" id="UP000244168"/>
    </source>
</evidence>
<dbReference type="Proteomes" id="UP000244168">
    <property type="component" value="Unassembled WGS sequence"/>
</dbReference>
<feature type="transmembrane region" description="Helical" evidence="5">
    <location>
        <begin position="144"/>
        <end position="163"/>
    </location>
</feature>
<dbReference type="RefSeq" id="WP_107826342.1">
    <property type="nucleotide sequence ID" value="NZ_CP160205.1"/>
</dbReference>
<evidence type="ECO:0000313" key="6">
    <source>
        <dbReference type="EMBL" id="PTR00906.1"/>
    </source>
</evidence>